<sequence>MDQPELAPHVSFHVHEEDHDQLHLTKPPQIALRSLSKSDPHLSIPHLLMSQDEDHPSLNRIVSGLFHVGSALRTPNASSANLKPHFTDSNTSIRSTVTSSESSCGLPQSTPLRKSSSATDWSGVVAEATRKNSKQLGVYDTFNRAVGDSGSSQSGLHLTSVVFDNPNEGTVMSSSADYRQNSSTAIAQTSNESHFSQGVVTSTASSVQSLSTGSVEGNNNSTNQSHGVFGNLFNRGFFSKPVLRSEEESYRYLLALDR</sequence>
<protein>
    <submittedName>
        <fullName evidence="2">Uncharacterized protein</fullName>
    </submittedName>
</protein>
<dbReference type="EMBL" id="JAHQIW010002262">
    <property type="protein sequence ID" value="KAJ1354851.1"/>
    <property type="molecule type" value="Genomic_DNA"/>
</dbReference>
<organism evidence="2 3">
    <name type="scientific">Parelaphostrongylus tenuis</name>
    <name type="common">Meningeal worm</name>
    <dbReference type="NCBI Taxonomy" id="148309"/>
    <lineage>
        <taxon>Eukaryota</taxon>
        <taxon>Metazoa</taxon>
        <taxon>Ecdysozoa</taxon>
        <taxon>Nematoda</taxon>
        <taxon>Chromadorea</taxon>
        <taxon>Rhabditida</taxon>
        <taxon>Rhabditina</taxon>
        <taxon>Rhabditomorpha</taxon>
        <taxon>Strongyloidea</taxon>
        <taxon>Metastrongylidae</taxon>
        <taxon>Parelaphostrongylus</taxon>
    </lineage>
</organism>
<feature type="compositionally biased region" description="Polar residues" evidence="1">
    <location>
        <begin position="105"/>
        <end position="116"/>
    </location>
</feature>
<evidence type="ECO:0000256" key="1">
    <source>
        <dbReference type="SAM" id="MobiDB-lite"/>
    </source>
</evidence>
<gene>
    <name evidence="2" type="ORF">KIN20_011918</name>
</gene>
<proteinExistence type="predicted"/>
<feature type="region of interest" description="Disordered" evidence="1">
    <location>
        <begin position="91"/>
        <end position="116"/>
    </location>
</feature>
<feature type="compositionally biased region" description="Low complexity" evidence="1">
    <location>
        <begin position="91"/>
        <end position="103"/>
    </location>
</feature>
<accession>A0AAD5QQ66</accession>
<evidence type="ECO:0000313" key="3">
    <source>
        <dbReference type="Proteomes" id="UP001196413"/>
    </source>
</evidence>
<dbReference type="Proteomes" id="UP001196413">
    <property type="component" value="Unassembled WGS sequence"/>
</dbReference>
<evidence type="ECO:0000313" key="2">
    <source>
        <dbReference type="EMBL" id="KAJ1354851.1"/>
    </source>
</evidence>
<reference evidence="2" key="1">
    <citation type="submission" date="2021-06" db="EMBL/GenBank/DDBJ databases">
        <title>Parelaphostrongylus tenuis whole genome reference sequence.</title>
        <authorList>
            <person name="Garwood T.J."/>
            <person name="Larsen P.A."/>
            <person name="Fountain-Jones N.M."/>
            <person name="Garbe J.R."/>
            <person name="Macchietto M.G."/>
            <person name="Kania S.A."/>
            <person name="Gerhold R.W."/>
            <person name="Richards J.E."/>
            <person name="Wolf T.M."/>
        </authorList>
    </citation>
    <scope>NUCLEOTIDE SEQUENCE</scope>
    <source>
        <strain evidence="2">MNPRO001-30</strain>
        <tissue evidence="2">Meninges</tissue>
    </source>
</reference>
<comment type="caution">
    <text evidence="2">The sequence shown here is derived from an EMBL/GenBank/DDBJ whole genome shotgun (WGS) entry which is preliminary data.</text>
</comment>
<dbReference type="AlphaFoldDB" id="A0AAD5QQ66"/>
<name>A0AAD5QQ66_PARTN</name>
<keyword evidence="3" id="KW-1185">Reference proteome</keyword>